<evidence type="ECO:0000259" key="2">
    <source>
        <dbReference type="Pfam" id="PF13581"/>
    </source>
</evidence>
<dbReference type="Gene3D" id="3.30.565.10">
    <property type="entry name" value="Histidine kinase-like ATPase, C-terminal domain"/>
    <property type="match status" value="1"/>
</dbReference>
<gene>
    <name evidence="3" type="ORF">DMA12_35955</name>
</gene>
<dbReference type="Proteomes" id="UP000286716">
    <property type="component" value="Unassembled WGS sequence"/>
</dbReference>
<name>A0A428W3H7_AMYBA</name>
<dbReference type="InterPro" id="IPR036890">
    <property type="entry name" value="HATPase_C_sf"/>
</dbReference>
<evidence type="ECO:0000313" key="4">
    <source>
        <dbReference type="Proteomes" id="UP000286716"/>
    </source>
</evidence>
<keyword evidence="1" id="KW-0808">Transferase</keyword>
<dbReference type="InterPro" id="IPR003594">
    <property type="entry name" value="HATPase_dom"/>
</dbReference>
<dbReference type="PANTHER" id="PTHR35526:SF3">
    <property type="entry name" value="ANTI-SIGMA-F FACTOR RSBW"/>
    <property type="match status" value="1"/>
</dbReference>
<dbReference type="OrthoDB" id="3478628at2"/>
<keyword evidence="3" id="KW-0547">Nucleotide-binding</keyword>
<dbReference type="PANTHER" id="PTHR35526">
    <property type="entry name" value="ANTI-SIGMA-F FACTOR RSBW-RELATED"/>
    <property type="match status" value="1"/>
</dbReference>
<keyword evidence="1" id="KW-0418">Kinase</keyword>
<reference evidence="3 4" key="1">
    <citation type="submission" date="2018-05" db="EMBL/GenBank/DDBJ databases">
        <title>Evolution of GPA BGCs.</title>
        <authorList>
            <person name="Waglechner N."/>
            <person name="Wright G.D."/>
        </authorList>
    </citation>
    <scope>NUCLEOTIDE SEQUENCE [LARGE SCALE GENOMIC DNA]</scope>
    <source>
        <strain evidence="3 4">DSM 5908</strain>
    </source>
</reference>
<keyword evidence="4" id="KW-1185">Reference proteome</keyword>
<protein>
    <submittedName>
        <fullName evidence="3">ATP-binding protein</fullName>
    </submittedName>
</protein>
<feature type="domain" description="Histidine kinase/HSP90-like ATPase" evidence="2">
    <location>
        <begin position="23"/>
        <end position="126"/>
    </location>
</feature>
<dbReference type="GO" id="GO:0004674">
    <property type="term" value="F:protein serine/threonine kinase activity"/>
    <property type="evidence" value="ECO:0007669"/>
    <property type="project" value="UniProtKB-KW"/>
</dbReference>
<dbReference type="AlphaFoldDB" id="A0A428W3H7"/>
<dbReference type="EMBL" id="QHHU01000067">
    <property type="protein sequence ID" value="RSM37631.1"/>
    <property type="molecule type" value="Genomic_DNA"/>
</dbReference>
<organism evidence="3 4">
    <name type="scientific">Amycolatopsis balhimycina DSM 5908</name>
    <dbReference type="NCBI Taxonomy" id="1081091"/>
    <lineage>
        <taxon>Bacteria</taxon>
        <taxon>Bacillati</taxon>
        <taxon>Actinomycetota</taxon>
        <taxon>Actinomycetes</taxon>
        <taxon>Pseudonocardiales</taxon>
        <taxon>Pseudonocardiaceae</taxon>
        <taxon>Amycolatopsis</taxon>
    </lineage>
</organism>
<sequence>MSSESGASSAFTIERGTPPPFGALRRWIARVLPPLGANHLWAVQLVVTELATNAYEHGAGPVRVTWSVTDRPCSVLLEVQDDGEDRPVAGPPASVRPRGRGLVLVGDLSREWGVRPEERGKTVWARIDCGAPMIDACSARAEPIIMDPEPC</sequence>
<keyword evidence="1" id="KW-0723">Serine/threonine-protein kinase</keyword>
<proteinExistence type="predicted"/>
<dbReference type="InterPro" id="IPR050267">
    <property type="entry name" value="Anti-sigma-factor_SerPK"/>
</dbReference>
<evidence type="ECO:0000313" key="3">
    <source>
        <dbReference type="EMBL" id="RSM37631.1"/>
    </source>
</evidence>
<evidence type="ECO:0000256" key="1">
    <source>
        <dbReference type="ARBA" id="ARBA00022527"/>
    </source>
</evidence>
<dbReference type="GO" id="GO:0005524">
    <property type="term" value="F:ATP binding"/>
    <property type="evidence" value="ECO:0007669"/>
    <property type="project" value="UniProtKB-KW"/>
</dbReference>
<keyword evidence="3" id="KW-0067">ATP-binding</keyword>
<dbReference type="Pfam" id="PF13581">
    <property type="entry name" value="HATPase_c_2"/>
    <property type="match status" value="1"/>
</dbReference>
<accession>A0A428W3H7</accession>
<dbReference type="SUPFAM" id="SSF55874">
    <property type="entry name" value="ATPase domain of HSP90 chaperone/DNA topoisomerase II/histidine kinase"/>
    <property type="match status" value="1"/>
</dbReference>
<comment type="caution">
    <text evidence="3">The sequence shown here is derived from an EMBL/GenBank/DDBJ whole genome shotgun (WGS) entry which is preliminary data.</text>
</comment>
<dbReference type="CDD" id="cd16936">
    <property type="entry name" value="HATPase_RsbW-like"/>
    <property type="match status" value="1"/>
</dbReference>
<dbReference type="RefSeq" id="WP_020639447.1">
    <property type="nucleotide sequence ID" value="NZ_QHHU01000067.1"/>
</dbReference>